<feature type="region of interest" description="Disordered" evidence="1">
    <location>
        <begin position="111"/>
        <end position="139"/>
    </location>
</feature>
<dbReference type="EMBL" id="CP042188">
    <property type="protein sequence ID" value="QDS70327.1"/>
    <property type="molecule type" value="Genomic_DNA"/>
</dbReference>
<accession>A0A517L3V7</accession>
<feature type="compositionally biased region" description="Low complexity" evidence="1">
    <location>
        <begin position="342"/>
        <end position="357"/>
    </location>
</feature>
<feature type="region of interest" description="Disordered" evidence="1">
    <location>
        <begin position="172"/>
        <end position="443"/>
    </location>
</feature>
<feature type="compositionally biased region" description="Basic and acidic residues" evidence="1">
    <location>
        <begin position="201"/>
        <end position="212"/>
    </location>
</feature>
<dbReference type="Proteomes" id="UP000316270">
    <property type="component" value="Chromosome 4"/>
</dbReference>
<keyword evidence="3" id="KW-1185">Reference proteome</keyword>
<feature type="compositionally biased region" description="Polar residues" evidence="1">
    <location>
        <begin position="527"/>
        <end position="560"/>
    </location>
</feature>
<feature type="compositionally biased region" description="Polar residues" evidence="1">
    <location>
        <begin position="213"/>
        <end position="235"/>
    </location>
</feature>
<gene>
    <name evidence="2" type="ORF">FKW77_008587</name>
</gene>
<feature type="compositionally biased region" description="Basic and acidic residues" evidence="1">
    <location>
        <begin position="505"/>
        <end position="521"/>
    </location>
</feature>
<feature type="compositionally biased region" description="Basic and acidic residues" evidence="1">
    <location>
        <begin position="179"/>
        <end position="191"/>
    </location>
</feature>
<proteinExistence type="predicted"/>
<protein>
    <submittedName>
        <fullName evidence="2">Uncharacterized protein</fullName>
    </submittedName>
</protein>
<feature type="compositionally biased region" description="Polar residues" evidence="1">
    <location>
        <begin position="290"/>
        <end position="308"/>
    </location>
</feature>
<feature type="compositionally biased region" description="Polar residues" evidence="1">
    <location>
        <begin position="570"/>
        <end position="579"/>
    </location>
</feature>
<feature type="compositionally biased region" description="Low complexity" evidence="1">
    <location>
        <begin position="585"/>
        <end position="594"/>
    </location>
</feature>
<dbReference type="AlphaFoldDB" id="A0A517L3V7"/>
<evidence type="ECO:0000313" key="2">
    <source>
        <dbReference type="EMBL" id="QDS70327.1"/>
    </source>
</evidence>
<feature type="compositionally biased region" description="Basic and acidic residues" evidence="1">
    <location>
        <begin position="358"/>
        <end position="373"/>
    </location>
</feature>
<feature type="region of interest" description="Disordered" evidence="1">
    <location>
        <begin position="475"/>
        <end position="601"/>
    </location>
</feature>
<organism evidence="2 3">
    <name type="scientific">Venturia effusa</name>
    <dbReference type="NCBI Taxonomy" id="50376"/>
    <lineage>
        <taxon>Eukaryota</taxon>
        <taxon>Fungi</taxon>
        <taxon>Dikarya</taxon>
        <taxon>Ascomycota</taxon>
        <taxon>Pezizomycotina</taxon>
        <taxon>Dothideomycetes</taxon>
        <taxon>Pleosporomycetidae</taxon>
        <taxon>Venturiales</taxon>
        <taxon>Venturiaceae</taxon>
        <taxon>Venturia</taxon>
    </lineage>
</organism>
<feature type="compositionally biased region" description="Polar residues" evidence="1">
    <location>
        <begin position="111"/>
        <end position="129"/>
    </location>
</feature>
<feature type="compositionally biased region" description="Polar residues" evidence="1">
    <location>
        <begin position="257"/>
        <end position="278"/>
    </location>
</feature>
<sequence length="679" mass="77261">MPSRDPYTCCVCKKVHKGIHCWSDDSDEDIDSGLLKAMATLVPKKGPGIVDKQEVPHRVSRAQSILSMESWERGDSSSLLHVGVPTPSVHQTATAPLSNTRQENESTLINNSVPDANTHIQQTPKANRGSSHHRIDSGTQVWRRSEEYLVSPKPDYAFSQISMVPQPLRIPNRQAQQQAEHHVTGNERDPRLQPGSQYRASNEHKRVLHDVKQNSSTPVSGQREQERQQSPTNQGYADRTHDQWQSQKGRVSPPPGRTSQTNHERSNPAQAFRTSQETIDNRVARGQRGHVQQNHGRNEQATPPSTKPRSPGSAAERVQIPRQKSGETTFTHFMKAGRPPHQSRQQGQSTGQQTHRTSGQDRRRSDQRGREDDLSGPGEVVRGHARIRPKRPSQETDRSVTGNGESRDADKMPTRERELRDTQRQLQRQNEEAGRPGAAPPLQRHTQEIQQPIGNLQKQFQRGIEEQIAALHVTHRLRDDKRQHRSISRRREEHIPQRQYQPSRLTREDSGTQNRHEDPTVEKVIYTTYQLDNTQRQHPNHNQRSENSTRQQTIRQTHPSPTRHAHKKSSGTTRHNQANPHDYHPTTPGTTHAPADQKKYYHHDRQIALSPPASPTNPYPNHIPAQLRLSQTHFFTDAAIVGRAEEGRQRHWEYALERLEGRIGDGDGDVEGGMKRVFK</sequence>
<name>A0A517L3V7_9PEZI</name>
<feature type="compositionally biased region" description="Basic and acidic residues" evidence="1">
    <location>
        <begin position="405"/>
        <end position="434"/>
    </location>
</feature>
<evidence type="ECO:0000313" key="3">
    <source>
        <dbReference type="Proteomes" id="UP000316270"/>
    </source>
</evidence>
<reference evidence="2 3" key="1">
    <citation type="submission" date="2019-07" db="EMBL/GenBank/DDBJ databases">
        <title>Finished genome of Venturia effusa.</title>
        <authorList>
            <person name="Young C.A."/>
            <person name="Cox M.P."/>
            <person name="Ganley A.R.D."/>
            <person name="David W.J."/>
        </authorList>
    </citation>
    <scope>NUCLEOTIDE SEQUENCE [LARGE SCALE GENOMIC DNA]</scope>
    <source>
        <strain evidence="3">albino</strain>
    </source>
</reference>
<dbReference type="OrthoDB" id="10636562at2759"/>
<evidence type="ECO:0000256" key="1">
    <source>
        <dbReference type="SAM" id="MobiDB-lite"/>
    </source>
</evidence>